<dbReference type="Proteomes" id="UP000004095">
    <property type="component" value="Unassembled WGS sequence"/>
</dbReference>
<dbReference type="OrthoDB" id="9809379at2"/>
<sequence length="380" mass="43880">MAQVNQSEVLPFGKYNVFDGSYFEETYYLINKFQQKVVEFQANEYFEDNQQVALYPFMKELEANGFGKVSLYKNETKFNKKEGLFSVYWYLFVQDEKIIIKIDQDKLKELDKVVFRLSYMIATESVSVEGFMKIMKLAESCITEVEDDNIRYINIVNSNSKGLKMNRYQIKKPRVPDLELYYGNGFTQKHQQFVKNVSAQDRSGLLIFHGATGSGKTNYIRYLISRCKAEVNFIFYPIALLRELTSPQLIPFISDYKNSVLILEESEDSVQTREGNAVDKASIANLLNISDGLLSDVLNLKIICTFNTNIKNLDKALLREGRLLGIHKFDKLPIENANKIAEMNKLKKTFAEPMTLAQIFNQPLNDDLSDFVRDEQKIGF</sequence>
<accession>A1ZJ85</accession>
<dbReference type="eggNOG" id="COG0464">
    <property type="taxonomic scope" value="Bacteria"/>
</dbReference>
<gene>
    <name evidence="2" type="ORF">M23134_00505</name>
</gene>
<dbReference type="InterPro" id="IPR027417">
    <property type="entry name" value="P-loop_NTPase"/>
</dbReference>
<feature type="domain" description="ATPase AAA-type core" evidence="1">
    <location>
        <begin position="206"/>
        <end position="323"/>
    </location>
</feature>
<dbReference type="GO" id="GO:0005524">
    <property type="term" value="F:ATP binding"/>
    <property type="evidence" value="ECO:0007669"/>
    <property type="project" value="InterPro"/>
</dbReference>
<dbReference type="AlphaFoldDB" id="A1ZJ85"/>
<organism evidence="2 3">
    <name type="scientific">Microscilla marina ATCC 23134</name>
    <dbReference type="NCBI Taxonomy" id="313606"/>
    <lineage>
        <taxon>Bacteria</taxon>
        <taxon>Pseudomonadati</taxon>
        <taxon>Bacteroidota</taxon>
        <taxon>Cytophagia</taxon>
        <taxon>Cytophagales</taxon>
        <taxon>Microscillaceae</taxon>
        <taxon>Microscilla</taxon>
    </lineage>
</organism>
<comment type="caution">
    <text evidence="2">The sequence shown here is derived from an EMBL/GenBank/DDBJ whole genome shotgun (WGS) entry which is preliminary data.</text>
</comment>
<dbReference type="Gene3D" id="3.40.50.300">
    <property type="entry name" value="P-loop containing nucleotide triphosphate hydrolases"/>
    <property type="match status" value="1"/>
</dbReference>
<keyword evidence="3" id="KW-1185">Reference proteome</keyword>
<dbReference type="EMBL" id="AAWS01000010">
    <property type="protein sequence ID" value="EAY29621.1"/>
    <property type="molecule type" value="Genomic_DNA"/>
</dbReference>
<protein>
    <recommendedName>
        <fullName evidence="1">ATPase AAA-type core domain-containing protein</fullName>
    </recommendedName>
</protein>
<dbReference type="Pfam" id="PF00004">
    <property type="entry name" value="AAA"/>
    <property type="match status" value="1"/>
</dbReference>
<dbReference type="GO" id="GO:0016887">
    <property type="term" value="F:ATP hydrolysis activity"/>
    <property type="evidence" value="ECO:0007669"/>
    <property type="project" value="InterPro"/>
</dbReference>
<dbReference type="RefSeq" id="WP_002696075.1">
    <property type="nucleotide sequence ID" value="NZ_AAWS01000010.1"/>
</dbReference>
<evidence type="ECO:0000313" key="2">
    <source>
        <dbReference type="EMBL" id="EAY29621.1"/>
    </source>
</evidence>
<evidence type="ECO:0000259" key="1">
    <source>
        <dbReference type="Pfam" id="PF00004"/>
    </source>
</evidence>
<evidence type="ECO:0000313" key="3">
    <source>
        <dbReference type="Proteomes" id="UP000004095"/>
    </source>
</evidence>
<name>A1ZJ85_MICM2</name>
<dbReference type="InterPro" id="IPR003959">
    <property type="entry name" value="ATPase_AAA_core"/>
</dbReference>
<dbReference type="SUPFAM" id="SSF52540">
    <property type="entry name" value="P-loop containing nucleoside triphosphate hydrolases"/>
    <property type="match status" value="1"/>
</dbReference>
<proteinExistence type="predicted"/>
<reference evidence="2 3" key="1">
    <citation type="submission" date="2007-01" db="EMBL/GenBank/DDBJ databases">
        <authorList>
            <person name="Haygood M."/>
            <person name="Podell S."/>
            <person name="Anderson C."/>
            <person name="Hopkinson B."/>
            <person name="Roe K."/>
            <person name="Barbeau K."/>
            <person name="Gaasterland T."/>
            <person name="Ferriera S."/>
            <person name="Johnson J."/>
            <person name="Kravitz S."/>
            <person name="Beeson K."/>
            <person name="Sutton G."/>
            <person name="Rogers Y.-H."/>
            <person name="Friedman R."/>
            <person name="Frazier M."/>
            <person name="Venter J.C."/>
        </authorList>
    </citation>
    <scope>NUCLEOTIDE SEQUENCE [LARGE SCALE GENOMIC DNA]</scope>
    <source>
        <strain evidence="2 3">ATCC 23134</strain>
    </source>
</reference>